<feature type="region of interest" description="Disordered" evidence="1">
    <location>
        <begin position="1"/>
        <end position="24"/>
    </location>
</feature>
<evidence type="ECO:0008006" key="4">
    <source>
        <dbReference type="Google" id="ProtNLM"/>
    </source>
</evidence>
<evidence type="ECO:0000256" key="1">
    <source>
        <dbReference type="SAM" id="MobiDB-lite"/>
    </source>
</evidence>
<accession>A0ABT9B4U5</accession>
<protein>
    <recommendedName>
        <fullName evidence="4">DUF2382 domain-containing protein</fullName>
    </recommendedName>
</protein>
<keyword evidence="3" id="KW-1185">Reference proteome</keyword>
<evidence type="ECO:0000313" key="2">
    <source>
        <dbReference type="EMBL" id="MDO7868173.1"/>
    </source>
</evidence>
<reference evidence="2 3" key="1">
    <citation type="submission" date="2023-07" db="EMBL/GenBank/DDBJ databases">
        <title>Nocardioides sp. nov WY-20 isolated from soil.</title>
        <authorList>
            <person name="Liu B."/>
            <person name="Wan Y."/>
        </authorList>
    </citation>
    <scope>NUCLEOTIDE SEQUENCE [LARGE SCALE GENOMIC DNA]</scope>
    <source>
        <strain evidence="2 3">WY-20</strain>
    </source>
</reference>
<gene>
    <name evidence="2" type="ORF">Q5722_07300</name>
</gene>
<comment type="caution">
    <text evidence="2">The sequence shown here is derived from an EMBL/GenBank/DDBJ whole genome shotgun (WGS) entry which is preliminary data.</text>
</comment>
<evidence type="ECO:0000313" key="3">
    <source>
        <dbReference type="Proteomes" id="UP001233314"/>
    </source>
</evidence>
<dbReference type="RefSeq" id="WP_305027550.1">
    <property type="nucleotide sequence ID" value="NZ_JAUQTA010000001.1"/>
</dbReference>
<sequence length="49" mass="5614">MTYDVDTAETSISLGEDETAAENYSERQIARDVEIVDGDHRRRVARRES</sequence>
<organism evidence="2 3">
    <name type="scientific">Nocardioides jiangxiensis</name>
    <dbReference type="NCBI Taxonomy" id="3064524"/>
    <lineage>
        <taxon>Bacteria</taxon>
        <taxon>Bacillati</taxon>
        <taxon>Actinomycetota</taxon>
        <taxon>Actinomycetes</taxon>
        <taxon>Propionibacteriales</taxon>
        <taxon>Nocardioidaceae</taxon>
        <taxon>Nocardioides</taxon>
    </lineage>
</organism>
<dbReference type="EMBL" id="JAUQTA010000001">
    <property type="protein sequence ID" value="MDO7868173.1"/>
    <property type="molecule type" value="Genomic_DNA"/>
</dbReference>
<dbReference type="Proteomes" id="UP001233314">
    <property type="component" value="Unassembled WGS sequence"/>
</dbReference>
<name>A0ABT9B4U5_9ACTN</name>
<proteinExistence type="predicted"/>